<accession>A0A955LV69</accession>
<comment type="caution">
    <text evidence="1">The sequence shown here is derived from an EMBL/GenBank/DDBJ whole genome shotgun (WGS) entry which is preliminary data.</text>
</comment>
<reference evidence="1" key="1">
    <citation type="submission" date="2020-04" db="EMBL/GenBank/DDBJ databases">
        <authorList>
            <person name="Zhang T."/>
        </authorList>
    </citation>
    <scope>NUCLEOTIDE SEQUENCE</scope>
    <source>
        <strain evidence="1">HKST-UBA02</strain>
    </source>
</reference>
<gene>
    <name evidence="1" type="ORF">KC573_00730</name>
</gene>
<dbReference type="Proteomes" id="UP000699691">
    <property type="component" value="Unassembled WGS sequence"/>
</dbReference>
<sequence>MSETIGPNGLDKNSFIRPKPELDVSLPYLGEQGDQLTTAVIESIATDLTIARGGESVDYLEEATGMVENMEPKILRIHQRFFHWQQELQEVRQKIMSMLTQAGETRFRLEELEASLFKTYDIYDVDSDDIPIEDVAQIRSFVEKYQQQVDVPVSVDSLCDYLQKKVLFEKANKQREIVSRMSVLSEDFVAD</sequence>
<proteinExistence type="predicted"/>
<organism evidence="1 2">
    <name type="scientific">candidate division WWE3 bacterium</name>
    <dbReference type="NCBI Taxonomy" id="2053526"/>
    <lineage>
        <taxon>Bacteria</taxon>
        <taxon>Katanobacteria</taxon>
    </lineage>
</organism>
<dbReference type="AlphaFoldDB" id="A0A955LV69"/>
<evidence type="ECO:0000313" key="1">
    <source>
        <dbReference type="EMBL" id="MCA9397328.1"/>
    </source>
</evidence>
<reference evidence="1" key="2">
    <citation type="journal article" date="2021" name="Microbiome">
        <title>Successional dynamics and alternative stable states in a saline activated sludge microbial community over 9 years.</title>
        <authorList>
            <person name="Wang Y."/>
            <person name="Ye J."/>
            <person name="Ju F."/>
            <person name="Liu L."/>
            <person name="Boyd J.A."/>
            <person name="Deng Y."/>
            <person name="Parks D.H."/>
            <person name="Jiang X."/>
            <person name="Yin X."/>
            <person name="Woodcroft B.J."/>
            <person name="Tyson G.W."/>
            <person name="Hugenholtz P."/>
            <person name="Polz M.F."/>
            <person name="Zhang T."/>
        </authorList>
    </citation>
    <scope>NUCLEOTIDE SEQUENCE</scope>
    <source>
        <strain evidence="1">HKST-UBA02</strain>
    </source>
</reference>
<name>A0A955LV69_UNCKA</name>
<evidence type="ECO:0000313" key="2">
    <source>
        <dbReference type="Proteomes" id="UP000699691"/>
    </source>
</evidence>
<dbReference type="EMBL" id="JAGQKY010000018">
    <property type="protein sequence ID" value="MCA9397328.1"/>
    <property type="molecule type" value="Genomic_DNA"/>
</dbReference>
<protein>
    <submittedName>
        <fullName evidence="1">Uncharacterized protein</fullName>
    </submittedName>
</protein>